<dbReference type="EMBL" id="JACHVC010000006">
    <property type="protein sequence ID" value="MBC2605269.1"/>
    <property type="molecule type" value="Genomic_DNA"/>
</dbReference>
<evidence type="ECO:0000259" key="7">
    <source>
        <dbReference type="Pfam" id="PF02826"/>
    </source>
</evidence>
<dbReference type="InterPro" id="IPR050857">
    <property type="entry name" value="D-2-hydroxyacid_DH"/>
</dbReference>
<evidence type="ECO:0000256" key="2">
    <source>
        <dbReference type="ARBA" id="ARBA00022605"/>
    </source>
</evidence>
<accession>A0A7X1E7G7</accession>
<evidence type="ECO:0000256" key="1">
    <source>
        <dbReference type="ARBA" id="ARBA00005854"/>
    </source>
</evidence>
<feature type="domain" description="D-isomer specific 2-hydroxyacid dehydrogenase NAD-binding" evidence="7">
    <location>
        <begin position="111"/>
        <end position="285"/>
    </location>
</feature>
<dbReference type="Gene3D" id="3.40.50.720">
    <property type="entry name" value="NAD(P)-binding Rossmann-like Domain"/>
    <property type="match status" value="2"/>
</dbReference>
<dbReference type="GO" id="GO:0051287">
    <property type="term" value="F:NAD binding"/>
    <property type="evidence" value="ECO:0007669"/>
    <property type="project" value="InterPro"/>
</dbReference>
<protein>
    <submittedName>
        <fullName evidence="8">Phosphoglycerate dehydrogenase</fullName>
    </submittedName>
</protein>
<dbReference type="RefSeq" id="WP_185659153.1">
    <property type="nucleotide sequence ID" value="NZ_CAWPOO010000006.1"/>
</dbReference>
<dbReference type="PANTHER" id="PTHR42789:SF1">
    <property type="entry name" value="D-ISOMER SPECIFIC 2-HYDROXYACID DEHYDROGENASE FAMILY PROTEIN (AFU_ORTHOLOGUE AFUA_6G10090)"/>
    <property type="match status" value="1"/>
</dbReference>
<dbReference type="Proteomes" id="UP000526501">
    <property type="component" value="Unassembled WGS sequence"/>
</dbReference>
<dbReference type="CDD" id="cd12172">
    <property type="entry name" value="PGDH_like_2"/>
    <property type="match status" value="1"/>
</dbReference>
<evidence type="ECO:0000256" key="3">
    <source>
        <dbReference type="ARBA" id="ARBA00023002"/>
    </source>
</evidence>
<evidence type="ECO:0000256" key="5">
    <source>
        <dbReference type="RuleBase" id="RU003719"/>
    </source>
</evidence>
<dbReference type="GO" id="GO:0008652">
    <property type="term" value="P:amino acid biosynthetic process"/>
    <property type="evidence" value="ECO:0007669"/>
    <property type="project" value="UniProtKB-KW"/>
</dbReference>
<sequence length="324" mass="35461">MTRILLTTTSYQDIPGDHHKMLEESGFEIIRERGPLTEARMLELVGDIDGMICGDDAITAAVVDKALPRLKVISKYGIGLDKIDTDYVEKVGVPLTFCPGVNHTTVAEHTFALMLALFRHLVEEANYTRDGKWTRLSGHEIMGKTIGIVGLGRIGREVAIRAKAFGLRVVGYDIYWPEAFAEEMGVERFDSIAEVFKEAEILSLHTNLTAETENMVCAESIETMKDGVVILNCARGELVNPKDMAAALESGKVGGYGTDVLDVEPPPADHVLLKAKNCIVTPHIGSRTHESVQRQAGMATRNLLNYFNGKPAEAQANKAPWPSA</sequence>
<comment type="similarity">
    <text evidence="1 5">Belongs to the D-isomer specific 2-hydroxyacid dehydrogenase family.</text>
</comment>
<evidence type="ECO:0000259" key="6">
    <source>
        <dbReference type="Pfam" id="PF00389"/>
    </source>
</evidence>
<dbReference type="GO" id="GO:0016616">
    <property type="term" value="F:oxidoreductase activity, acting on the CH-OH group of donors, NAD or NADP as acceptor"/>
    <property type="evidence" value="ECO:0007669"/>
    <property type="project" value="InterPro"/>
</dbReference>
<dbReference type="InterPro" id="IPR006139">
    <property type="entry name" value="D-isomer_2_OHA_DH_cat_dom"/>
</dbReference>
<comment type="caution">
    <text evidence="8">The sequence shown here is derived from an EMBL/GenBank/DDBJ whole genome shotgun (WGS) entry which is preliminary data.</text>
</comment>
<evidence type="ECO:0000256" key="4">
    <source>
        <dbReference type="ARBA" id="ARBA00023027"/>
    </source>
</evidence>
<keyword evidence="9" id="KW-1185">Reference proteome</keyword>
<dbReference type="Pfam" id="PF02826">
    <property type="entry name" value="2-Hacid_dh_C"/>
    <property type="match status" value="1"/>
</dbReference>
<dbReference type="InterPro" id="IPR036291">
    <property type="entry name" value="NAD(P)-bd_dom_sf"/>
</dbReference>
<feature type="domain" description="D-isomer specific 2-hydroxyacid dehydrogenase catalytic" evidence="6">
    <location>
        <begin position="17"/>
        <end position="315"/>
    </location>
</feature>
<proteinExistence type="inferred from homology"/>
<dbReference type="Pfam" id="PF00389">
    <property type="entry name" value="2-Hacid_dh"/>
    <property type="match status" value="1"/>
</dbReference>
<keyword evidence="2" id="KW-0028">Amino-acid biosynthesis</keyword>
<name>A0A7X1E7G7_9BACT</name>
<dbReference type="InterPro" id="IPR029753">
    <property type="entry name" value="D-isomer_DH_CS"/>
</dbReference>
<organism evidence="8 9">
    <name type="scientific">Pelagicoccus albus</name>
    <dbReference type="NCBI Taxonomy" id="415222"/>
    <lineage>
        <taxon>Bacteria</taxon>
        <taxon>Pseudomonadati</taxon>
        <taxon>Verrucomicrobiota</taxon>
        <taxon>Opitutia</taxon>
        <taxon>Puniceicoccales</taxon>
        <taxon>Pelagicoccaceae</taxon>
        <taxon>Pelagicoccus</taxon>
    </lineage>
</organism>
<gene>
    <name evidence="8" type="ORF">H5P27_04350</name>
</gene>
<keyword evidence="3 5" id="KW-0560">Oxidoreductase</keyword>
<dbReference type="PROSITE" id="PS00671">
    <property type="entry name" value="D_2_HYDROXYACID_DH_3"/>
    <property type="match status" value="1"/>
</dbReference>
<reference evidence="8 9" key="1">
    <citation type="submission" date="2020-07" db="EMBL/GenBank/DDBJ databases">
        <authorList>
            <person name="Feng X."/>
        </authorList>
    </citation>
    <scope>NUCLEOTIDE SEQUENCE [LARGE SCALE GENOMIC DNA]</scope>
    <source>
        <strain evidence="8 9">JCM23202</strain>
    </source>
</reference>
<dbReference type="SUPFAM" id="SSF52283">
    <property type="entry name" value="Formate/glycerate dehydrogenase catalytic domain-like"/>
    <property type="match status" value="1"/>
</dbReference>
<dbReference type="InterPro" id="IPR006140">
    <property type="entry name" value="D-isomer_DH_NAD-bd"/>
</dbReference>
<keyword evidence="4" id="KW-0520">NAD</keyword>
<dbReference type="PROSITE" id="PS00065">
    <property type="entry name" value="D_2_HYDROXYACID_DH_1"/>
    <property type="match status" value="1"/>
</dbReference>
<dbReference type="AlphaFoldDB" id="A0A7X1E7G7"/>
<evidence type="ECO:0000313" key="9">
    <source>
        <dbReference type="Proteomes" id="UP000526501"/>
    </source>
</evidence>
<dbReference type="SUPFAM" id="SSF51735">
    <property type="entry name" value="NAD(P)-binding Rossmann-fold domains"/>
    <property type="match status" value="1"/>
</dbReference>
<dbReference type="FunFam" id="3.40.50.720:FF:000203">
    <property type="entry name" value="D-3-phosphoglycerate dehydrogenase (SerA)"/>
    <property type="match status" value="1"/>
</dbReference>
<dbReference type="InterPro" id="IPR029752">
    <property type="entry name" value="D-isomer_DH_CS1"/>
</dbReference>
<evidence type="ECO:0000313" key="8">
    <source>
        <dbReference type="EMBL" id="MBC2605269.1"/>
    </source>
</evidence>
<dbReference type="PANTHER" id="PTHR42789">
    <property type="entry name" value="D-ISOMER SPECIFIC 2-HYDROXYACID DEHYDROGENASE FAMILY PROTEIN (AFU_ORTHOLOGUE AFUA_6G10090)"/>
    <property type="match status" value="1"/>
</dbReference>